<dbReference type="SUPFAM" id="SSF47370">
    <property type="entry name" value="Bromodomain"/>
    <property type="match status" value="1"/>
</dbReference>
<dbReference type="Proteomes" id="UP001630127">
    <property type="component" value="Unassembled WGS sequence"/>
</dbReference>
<dbReference type="Pfam" id="PF00439">
    <property type="entry name" value="Bromodomain"/>
    <property type="match status" value="1"/>
</dbReference>
<feature type="region of interest" description="Disordered" evidence="3">
    <location>
        <begin position="1"/>
        <end position="86"/>
    </location>
</feature>
<evidence type="ECO:0000256" key="3">
    <source>
        <dbReference type="SAM" id="MobiDB-lite"/>
    </source>
</evidence>
<dbReference type="AlphaFoldDB" id="A0ABD2Z8A9"/>
<dbReference type="PANTHER" id="PTHR47809:SF2">
    <property type="entry name" value="DNA-BINDING BROMODOMAIN-CONTAINING PROTEIN"/>
    <property type="match status" value="1"/>
</dbReference>
<dbReference type="Gene3D" id="1.20.920.10">
    <property type="entry name" value="Bromodomain-like"/>
    <property type="match status" value="1"/>
</dbReference>
<feature type="compositionally biased region" description="Basic and acidic residues" evidence="3">
    <location>
        <begin position="505"/>
        <end position="518"/>
    </location>
</feature>
<feature type="region of interest" description="Disordered" evidence="3">
    <location>
        <begin position="386"/>
        <end position="426"/>
    </location>
</feature>
<feature type="domain" description="Bromo" evidence="4">
    <location>
        <begin position="221"/>
        <end position="294"/>
    </location>
</feature>
<evidence type="ECO:0000313" key="5">
    <source>
        <dbReference type="EMBL" id="KAL3515716.1"/>
    </source>
</evidence>
<proteinExistence type="predicted"/>
<feature type="compositionally biased region" description="Polar residues" evidence="3">
    <location>
        <begin position="415"/>
        <end position="426"/>
    </location>
</feature>
<feature type="compositionally biased region" description="Basic residues" evidence="3">
    <location>
        <begin position="1"/>
        <end position="17"/>
    </location>
</feature>
<evidence type="ECO:0000313" key="6">
    <source>
        <dbReference type="Proteomes" id="UP001630127"/>
    </source>
</evidence>
<feature type="compositionally biased region" description="Polar residues" evidence="3">
    <location>
        <begin position="105"/>
        <end position="129"/>
    </location>
</feature>
<dbReference type="PANTHER" id="PTHR47809">
    <property type="entry name" value="DNA-BINDING BROMODOMAIN-CONTAINING PROTEIN"/>
    <property type="match status" value="1"/>
</dbReference>
<evidence type="ECO:0000256" key="1">
    <source>
        <dbReference type="ARBA" id="ARBA00023117"/>
    </source>
</evidence>
<dbReference type="InterPro" id="IPR036427">
    <property type="entry name" value="Bromodomain-like_sf"/>
</dbReference>
<dbReference type="PRINTS" id="PR00503">
    <property type="entry name" value="BROMODOMAIN"/>
</dbReference>
<organism evidence="5 6">
    <name type="scientific">Cinchona calisaya</name>
    <dbReference type="NCBI Taxonomy" id="153742"/>
    <lineage>
        <taxon>Eukaryota</taxon>
        <taxon>Viridiplantae</taxon>
        <taxon>Streptophyta</taxon>
        <taxon>Embryophyta</taxon>
        <taxon>Tracheophyta</taxon>
        <taxon>Spermatophyta</taxon>
        <taxon>Magnoliopsida</taxon>
        <taxon>eudicotyledons</taxon>
        <taxon>Gunneridae</taxon>
        <taxon>Pentapetalae</taxon>
        <taxon>asterids</taxon>
        <taxon>lamiids</taxon>
        <taxon>Gentianales</taxon>
        <taxon>Rubiaceae</taxon>
        <taxon>Cinchonoideae</taxon>
        <taxon>Cinchoneae</taxon>
        <taxon>Cinchona</taxon>
    </lineage>
</organism>
<reference evidence="5 6" key="1">
    <citation type="submission" date="2024-11" db="EMBL/GenBank/DDBJ databases">
        <title>A near-complete genome assembly of Cinchona calisaya.</title>
        <authorList>
            <person name="Lian D.C."/>
            <person name="Zhao X.W."/>
            <person name="Wei L."/>
        </authorList>
    </citation>
    <scope>NUCLEOTIDE SEQUENCE [LARGE SCALE GENOMIC DNA]</scope>
    <source>
        <tissue evidence="5">Nenye</tissue>
    </source>
</reference>
<feature type="compositionally biased region" description="Basic and acidic residues" evidence="3">
    <location>
        <begin position="443"/>
        <end position="460"/>
    </location>
</feature>
<feature type="compositionally biased region" description="Acidic residues" evidence="3">
    <location>
        <begin position="37"/>
        <end position="49"/>
    </location>
</feature>
<dbReference type="InterPro" id="IPR018359">
    <property type="entry name" value="Bromodomain_CS"/>
</dbReference>
<feature type="compositionally biased region" description="Polar residues" evidence="3">
    <location>
        <begin position="490"/>
        <end position="504"/>
    </location>
</feature>
<feature type="compositionally biased region" description="Polar residues" evidence="3">
    <location>
        <begin position="142"/>
        <end position="160"/>
    </location>
</feature>
<name>A0ABD2Z8A9_9GENT</name>
<dbReference type="PROSITE" id="PS50014">
    <property type="entry name" value="BROMODOMAIN_2"/>
    <property type="match status" value="1"/>
</dbReference>
<accession>A0ABD2Z8A9</accession>
<protein>
    <recommendedName>
        <fullName evidence="4">Bromo domain-containing protein</fullName>
    </recommendedName>
</protein>
<dbReference type="EMBL" id="JBJUIK010000010">
    <property type="protein sequence ID" value="KAL3515716.1"/>
    <property type="molecule type" value="Genomic_DNA"/>
</dbReference>
<comment type="caution">
    <text evidence="5">The sequence shown here is derived from an EMBL/GenBank/DDBJ whole genome shotgun (WGS) entry which is preliminary data.</text>
</comment>
<feature type="region of interest" description="Disordered" evidence="3">
    <location>
        <begin position="102"/>
        <end position="188"/>
    </location>
</feature>
<feature type="compositionally biased region" description="Polar residues" evidence="3">
    <location>
        <begin position="19"/>
        <end position="34"/>
    </location>
</feature>
<feature type="region of interest" description="Disordered" evidence="3">
    <location>
        <begin position="443"/>
        <end position="518"/>
    </location>
</feature>
<feature type="compositionally biased region" description="Low complexity" evidence="3">
    <location>
        <begin position="169"/>
        <end position="181"/>
    </location>
</feature>
<keyword evidence="6" id="KW-1185">Reference proteome</keyword>
<evidence type="ECO:0000256" key="2">
    <source>
        <dbReference type="PROSITE-ProRule" id="PRU00035"/>
    </source>
</evidence>
<keyword evidence="1 2" id="KW-0103">Bromodomain</keyword>
<gene>
    <name evidence="5" type="ORF">ACH5RR_022618</name>
</gene>
<sequence>MKRRRKGGKKGKAKKARTLGTNEVTENLVTSNIDESPVVDEFDNDESDSGVEAASPSSVAADLPEKPSIPAEKPKTINSGRLIDDTKGRLVYGRVKVKIKASKALDSQLTSSGAPTHSDTDKSSQQVEVENQGPPSEKMEDSANSLPESNAGISENSSKKSGGIKLKPSRAFSSSSMSPCSNVEMMKGETKQLKEPELLCRNPQHEKQELDASLEVIKKVMKMDAAEPFNVPVNPTALGIPDYFDVIDTPMDFGTVCSNLESGIKYMNSEDVYRDVQYIWDNCYKYNNKGDYVLELMKRVKKSFMKHWTAAGLYSDHAEGTNGSDTIQSMDVTPSIHGKMPLKSCPLNPATKKHHGLKKHKDGCLCAICIMMRRRQEREETARMLNDQFDASDDYMDEEVKPEEASPTGSPGGEYTSSNMENSPQQLADADLEEKGEEMKLRDIENISRQQEVKPEDEKQNMVTDEGEEGEIFEQSQLDQRSKDEHNAQKRPSNLESGDNLSNKSSREETPLQREDEAAAIEQRKTKELLDKSQRAKMYERLRYLENPMLFELCGTLFDDKNKTVWTGPHSLVQHKGSARKSSILAAITTFMK</sequence>
<dbReference type="InterPro" id="IPR001487">
    <property type="entry name" value="Bromodomain"/>
</dbReference>
<dbReference type="SMART" id="SM00297">
    <property type="entry name" value="BROMO"/>
    <property type="match status" value="1"/>
</dbReference>
<dbReference type="PROSITE" id="PS00633">
    <property type="entry name" value="BROMODOMAIN_1"/>
    <property type="match status" value="1"/>
</dbReference>
<evidence type="ECO:0000259" key="4">
    <source>
        <dbReference type="PROSITE" id="PS50014"/>
    </source>
</evidence>